<evidence type="ECO:0000313" key="3">
    <source>
        <dbReference type="Proteomes" id="UP001168528"/>
    </source>
</evidence>
<feature type="domain" description="Phosphatidate phosphatase APP1 catalytic" evidence="1">
    <location>
        <begin position="160"/>
        <end position="315"/>
    </location>
</feature>
<reference evidence="2" key="1">
    <citation type="submission" date="2023-07" db="EMBL/GenBank/DDBJ databases">
        <title>The genome sequence of Rhodocytophaga aerolata KACC 12507.</title>
        <authorList>
            <person name="Zhang X."/>
        </authorList>
    </citation>
    <scope>NUCLEOTIDE SEQUENCE</scope>
    <source>
        <strain evidence="2">KACC 12507</strain>
    </source>
</reference>
<proteinExistence type="predicted"/>
<sequence>MAHWKNVFTRIASNADDKFDKLKFRLRQRLNQLGPVMILPYRGFGNANEIYLKGRVLKDKGILTAEDNDTVWQNLLATYKRFASVEIPHVRVRAHFAGETQEVVTDKEGYFEVRIKPKEALPIAQAWHEMELELLDQVDPRQEVVKATGFVVTPTIGSQFGIISDVDDTILQTNATSLVKAAQLTFLNNARTRLPFEGVAAFYRALQSGPNSSLFNPIFYVSSSSWNLYDLLVDFCIVQGIPKGPFMLRDLGVDVGQFIKSSHHNHKFDQIKLIMETCENLPFVLIGDSGQHDPEIYLEVIKTFPKRIKAVYIRDVSQDIRDASVQDIIIKAKELGVDMLLVPDTVAAAKHAAGLQLIDPEILPDIQAEKEEDEQAPSPVEQIISGE</sequence>
<dbReference type="EMBL" id="JAUKPO010000006">
    <property type="protein sequence ID" value="MDO1447263.1"/>
    <property type="molecule type" value="Genomic_DNA"/>
</dbReference>
<name>A0ABT8R7N6_9BACT</name>
<gene>
    <name evidence="2" type="ORF">Q0590_13415</name>
</gene>
<dbReference type="PANTHER" id="PTHR28208">
    <property type="entry name" value="PHOSPHATIDATE PHOSPHATASE APP1"/>
    <property type="match status" value="1"/>
</dbReference>
<keyword evidence="3" id="KW-1185">Reference proteome</keyword>
<dbReference type="Proteomes" id="UP001168528">
    <property type="component" value="Unassembled WGS sequence"/>
</dbReference>
<comment type="caution">
    <text evidence="2">The sequence shown here is derived from an EMBL/GenBank/DDBJ whole genome shotgun (WGS) entry which is preliminary data.</text>
</comment>
<evidence type="ECO:0000313" key="2">
    <source>
        <dbReference type="EMBL" id="MDO1447263.1"/>
    </source>
</evidence>
<dbReference type="Pfam" id="PF09949">
    <property type="entry name" value="APP1_cat"/>
    <property type="match status" value="1"/>
</dbReference>
<accession>A0ABT8R7N6</accession>
<dbReference type="PANTHER" id="PTHR28208:SF3">
    <property type="entry name" value="PHOSPHATIDATE PHOSPHATASE APP1"/>
    <property type="match status" value="1"/>
</dbReference>
<dbReference type="RefSeq" id="WP_302038063.1">
    <property type="nucleotide sequence ID" value="NZ_JAUKPO010000006.1"/>
</dbReference>
<dbReference type="InterPro" id="IPR052935">
    <property type="entry name" value="Mg2+_PAP"/>
</dbReference>
<organism evidence="2 3">
    <name type="scientific">Rhodocytophaga aerolata</name>
    <dbReference type="NCBI Taxonomy" id="455078"/>
    <lineage>
        <taxon>Bacteria</taxon>
        <taxon>Pseudomonadati</taxon>
        <taxon>Bacteroidota</taxon>
        <taxon>Cytophagia</taxon>
        <taxon>Cytophagales</taxon>
        <taxon>Rhodocytophagaceae</taxon>
        <taxon>Rhodocytophaga</taxon>
    </lineage>
</organism>
<protein>
    <submittedName>
        <fullName evidence="2">DUF2183 domain-containing protein</fullName>
    </submittedName>
</protein>
<dbReference type="InterPro" id="IPR019236">
    <property type="entry name" value="APP1_cat"/>
</dbReference>
<evidence type="ECO:0000259" key="1">
    <source>
        <dbReference type="Pfam" id="PF09949"/>
    </source>
</evidence>